<sequence length="517" mass="59775">IIDLTLDENVFDNSFIEINDNLSENILEQYLNQYSTQLGFETKIVRAEKEEGVWSRKTYKCRHGGKYEAKKKLDPTQNQDKKSACIKCNFTLNASYQCHLDAATVLKRILRNKFPNQDIYRQSLYDAIRKFKDSAQIKNDAITLLNRLIKLQQEDPNWYFKVDFEGIDNRLTKIFWMSPNQKRFWKRFHDVIINDNTCKINKYLMPLSVFIVIDSDHRNRIVATANATGGLQSVILFTDADPAMQVAIANQYPNTILELMNKYPEVQSYFERVLYLTKECWAYAFTKCTFSANTHSTQRVESMNRVIKLEANSGSSLCQLHTGIELRLKDEVKYAKLQEFCNINPLAGLPHVSNTIFKDINDDSRNVIQQKSNQHDVGFIEDDYEEPQTLLDMALEDCFGSYIDEIWEVKHLQSTTNHSQFIVLLGDGSYYCTCLHLIYAGFYFKEGLILMNEMQESSICIIQNEEELLSTETFQALKNIRGQNVYASPVKNSKKAFYGHGFGLCKKVINLAIINNS</sequence>
<dbReference type="AlphaFoldDB" id="A0A2N0NUE6"/>
<dbReference type="VEuPathDB" id="FungiDB:FUN_019573"/>
<feature type="non-terminal residue" evidence="1">
    <location>
        <position position="1"/>
    </location>
</feature>
<organism evidence="1 2">
    <name type="scientific">Rhizophagus irregularis</name>
    <dbReference type="NCBI Taxonomy" id="588596"/>
    <lineage>
        <taxon>Eukaryota</taxon>
        <taxon>Fungi</taxon>
        <taxon>Fungi incertae sedis</taxon>
        <taxon>Mucoromycota</taxon>
        <taxon>Glomeromycotina</taxon>
        <taxon>Glomeromycetes</taxon>
        <taxon>Glomerales</taxon>
        <taxon>Glomeraceae</taxon>
        <taxon>Rhizophagus</taxon>
    </lineage>
</organism>
<evidence type="ECO:0008006" key="3">
    <source>
        <dbReference type="Google" id="ProtNLM"/>
    </source>
</evidence>
<evidence type="ECO:0000313" key="2">
    <source>
        <dbReference type="Proteomes" id="UP000232722"/>
    </source>
</evidence>
<dbReference type="VEuPathDB" id="FungiDB:RhiirFUN_019211"/>
<accession>A0A2N0NUE6</accession>
<dbReference type="VEuPathDB" id="FungiDB:RhiirA1_451145"/>
<dbReference type="Proteomes" id="UP000232722">
    <property type="component" value="Unassembled WGS sequence"/>
</dbReference>
<comment type="caution">
    <text evidence="1">The sequence shown here is derived from an EMBL/GenBank/DDBJ whole genome shotgun (WGS) entry which is preliminary data.</text>
</comment>
<dbReference type="VEuPathDB" id="FungiDB:RhiirA1_451144"/>
<dbReference type="PANTHER" id="PTHR47718:SF3">
    <property type="entry name" value="PROTEIN FAR1-RELATED SEQUENCE 5-LIKE"/>
    <property type="match status" value="1"/>
</dbReference>
<name>A0A2N0NUE6_9GLOM</name>
<gene>
    <name evidence="1" type="ORF">RhiirA5_431764</name>
</gene>
<dbReference type="VEuPathDB" id="FungiDB:RhiirFUN_005540"/>
<protein>
    <recommendedName>
        <fullName evidence="3">MULE transposase domain-containing protein</fullName>
    </recommendedName>
</protein>
<evidence type="ECO:0000313" key="1">
    <source>
        <dbReference type="EMBL" id="PKB98193.1"/>
    </source>
</evidence>
<feature type="non-terminal residue" evidence="1">
    <location>
        <position position="517"/>
    </location>
</feature>
<dbReference type="PANTHER" id="PTHR47718">
    <property type="entry name" value="OS01G0519700 PROTEIN"/>
    <property type="match status" value="1"/>
</dbReference>
<reference evidence="1 2" key="2">
    <citation type="submission" date="2017-09" db="EMBL/GenBank/DDBJ databases">
        <title>Extensive intraspecific genome diversity in a model arbuscular mycorrhizal fungus.</title>
        <authorList>
            <person name="Chen E.C."/>
            <person name="Morin E."/>
            <person name="Beaudet D."/>
            <person name="Noel J."/>
            <person name="Ndikumana S."/>
            <person name="Charron P."/>
            <person name="St-Onge C."/>
            <person name="Giorgi J."/>
            <person name="Grigoriev I.V."/>
            <person name="Roux C."/>
            <person name="Martin F.M."/>
            <person name="Corradi N."/>
        </authorList>
    </citation>
    <scope>NUCLEOTIDE SEQUENCE [LARGE SCALE GENOMIC DNA]</scope>
    <source>
        <strain evidence="1 2">A5</strain>
    </source>
</reference>
<proteinExistence type="predicted"/>
<dbReference type="EMBL" id="LLXJ01002755">
    <property type="protein sequence ID" value="PKB98193.1"/>
    <property type="molecule type" value="Genomic_DNA"/>
</dbReference>
<reference evidence="1 2" key="1">
    <citation type="submission" date="2016-04" db="EMBL/GenBank/DDBJ databases">
        <title>Genome analyses suggest a sexual origin of heterokaryosis in a supposedly ancient asexual fungus.</title>
        <authorList>
            <person name="Ropars J."/>
            <person name="Sedzielewska K."/>
            <person name="Noel J."/>
            <person name="Charron P."/>
            <person name="Farinelli L."/>
            <person name="Marton T."/>
            <person name="Kruger M."/>
            <person name="Pelin A."/>
            <person name="Brachmann A."/>
            <person name="Corradi N."/>
        </authorList>
    </citation>
    <scope>NUCLEOTIDE SEQUENCE [LARGE SCALE GENOMIC DNA]</scope>
    <source>
        <strain evidence="1 2">A5</strain>
    </source>
</reference>